<reference evidence="1 2" key="1">
    <citation type="submission" date="2024-02" db="EMBL/GenBank/DDBJ databases">
        <authorList>
            <person name="Daric V."/>
            <person name="Darras S."/>
        </authorList>
    </citation>
    <scope>NUCLEOTIDE SEQUENCE [LARGE SCALE GENOMIC DNA]</scope>
</reference>
<evidence type="ECO:0000313" key="2">
    <source>
        <dbReference type="Proteomes" id="UP001642483"/>
    </source>
</evidence>
<evidence type="ECO:0000313" key="1">
    <source>
        <dbReference type="EMBL" id="CAK8690101.1"/>
    </source>
</evidence>
<dbReference type="Proteomes" id="UP001642483">
    <property type="component" value="Unassembled WGS sequence"/>
</dbReference>
<evidence type="ECO:0008006" key="3">
    <source>
        <dbReference type="Google" id="ProtNLM"/>
    </source>
</evidence>
<name>A0ABP0GE85_CLALP</name>
<organism evidence="1 2">
    <name type="scientific">Clavelina lepadiformis</name>
    <name type="common">Light-bulb sea squirt</name>
    <name type="synonym">Ascidia lepadiformis</name>
    <dbReference type="NCBI Taxonomy" id="159417"/>
    <lineage>
        <taxon>Eukaryota</taxon>
        <taxon>Metazoa</taxon>
        <taxon>Chordata</taxon>
        <taxon>Tunicata</taxon>
        <taxon>Ascidiacea</taxon>
        <taxon>Aplousobranchia</taxon>
        <taxon>Clavelinidae</taxon>
        <taxon>Clavelina</taxon>
    </lineage>
</organism>
<sequence length="114" mass="13693">MCLKVYQNCESHYYNMLLNLLHNRFETTKIKETHWKGVKHLEVVYFHKGSFLHLCIDGKSFQRDCFLYRYYEPFAVITFNFFIETIKKMNNFVTCGLGRTDNMFLTNAANKLQQ</sequence>
<dbReference type="EMBL" id="CAWYQH010000112">
    <property type="protein sequence ID" value="CAK8690101.1"/>
    <property type="molecule type" value="Genomic_DNA"/>
</dbReference>
<proteinExistence type="predicted"/>
<accession>A0ABP0GE85</accession>
<gene>
    <name evidence="1" type="ORF">CVLEPA_LOCUS22738</name>
</gene>
<keyword evidence="2" id="KW-1185">Reference proteome</keyword>
<comment type="caution">
    <text evidence="1">The sequence shown here is derived from an EMBL/GenBank/DDBJ whole genome shotgun (WGS) entry which is preliminary data.</text>
</comment>
<protein>
    <recommendedName>
        <fullName evidence="3">LAGLIDADG endonuclease</fullName>
    </recommendedName>
</protein>